<name>A0A182XXE7_ANOST</name>
<protein>
    <recommendedName>
        <fullName evidence="8">Mannosyltransferase</fullName>
        <ecNumber evidence="8">2.4.1.-</ecNumber>
    </recommendedName>
</protein>
<evidence type="ECO:0000256" key="2">
    <source>
        <dbReference type="ARBA" id="ARBA00022676"/>
    </source>
</evidence>
<feature type="transmembrane region" description="Helical" evidence="8">
    <location>
        <begin position="157"/>
        <end position="178"/>
    </location>
</feature>
<dbReference type="InterPro" id="IPR005599">
    <property type="entry name" value="GPI_mannosylTrfase"/>
</dbReference>
<feature type="compositionally biased region" description="Acidic residues" evidence="9">
    <location>
        <begin position="522"/>
        <end position="532"/>
    </location>
</feature>
<feature type="transmembrane region" description="Helical" evidence="8">
    <location>
        <begin position="245"/>
        <end position="269"/>
    </location>
</feature>
<dbReference type="GO" id="GO:0000026">
    <property type="term" value="F:alpha-1,2-mannosyltransferase activity"/>
    <property type="evidence" value="ECO:0007669"/>
    <property type="project" value="TreeGrafter"/>
</dbReference>
<dbReference type="AlphaFoldDB" id="A0A182XXE7"/>
<organism evidence="10 11">
    <name type="scientific">Anopheles stephensi</name>
    <name type="common">Indo-Pakistan malaria mosquito</name>
    <dbReference type="NCBI Taxonomy" id="30069"/>
    <lineage>
        <taxon>Eukaryota</taxon>
        <taxon>Metazoa</taxon>
        <taxon>Ecdysozoa</taxon>
        <taxon>Arthropoda</taxon>
        <taxon>Hexapoda</taxon>
        <taxon>Insecta</taxon>
        <taxon>Pterygota</taxon>
        <taxon>Neoptera</taxon>
        <taxon>Endopterygota</taxon>
        <taxon>Diptera</taxon>
        <taxon>Nematocera</taxon>
        <taxon>Culicoidea</taxon>
        <taxon>Culicidae</taxon>
        <taxon>Anophelinae</taxon>
        <taxon>Anopheles</taxon>
    </lineage>
</organism>
<dbReference type="Pfam" id="PF03901">
    <property type="entry name" value="Glyco_transf_22"/>
    <property type="match status" value="1"/>
</dbReference>
<dbReference type="CTD" id="38446"/>
<feature type="transmembrane region" description="Helical" evidence="8">
    <location>
        <begin position="305"/>
        <end position="322"/>
    </location>
</feature>
<dbReference type="PANTHER" id="PTHR22760:SF4">
    <property type="entry name" value="GPI MANNOSYLTRANSFERASE 3"/>
    <property type="match status" value="1"/>
</dbReference>
<dbReference type="OrthoDB" id="416834at2759"/>
<dbReference type="STRING" id="30069.A0A182XXE7"/>
<evidence type="ECO:0000256" key="5">
    <source>
        <dbReference type="ARBA" id="ARBA00022824"/>
    </source>
</evidence>
<feature type="region of interest" description="Disordered" evidence="9">
    <location>
        <begin position="498"/>
        <end position="532"/>
    </location>
</feature>
<evidence type="ECO:0000313" key="10">
    <source>
        <dbReference type="EnsemblMetazoa" id="ASTEI00883-PA"/>
    </source>
</evidence>
<evidence type="ECO:0000313" key="11">
    <source>
        <dbReference type="Proteomes" id="UP000076408"/>
    </source>
</evidence>
<dbReference type="GO" id="GO:0005789">
    <property type="term" value="C:endoplasmic reticulum membrane"/>
    <property type="evidence" value="ECO:0007669"/>
    <property type="project" value="UniProtKB-SubCell"/>
</dbReference>
<keyword evidence="6 8" id="KW-1133">Transmembrane helix</keyword>
<proteinExistence type="inferred from homology"/>
<feature type="transmembrane region" description="Helical" evidence="8">
    <location>
        <begin position="334"/>
        <end position="353"/>
    </location>
</feature>
<accession>A0A182XXE7</accession>
<keyword evidence="7 8" id="KW-0472">Membrane</keyword>
<evidence type="ECO:0000256" key="6">
    <source>
        <dbReference type="ARBA" id="ARBA00022989"/>
    </source>
</evidence>
<comment type="similarity">
    <text evidence="8">Belongs to the glycosyltransferase 22 family.</text>
</comment>
<feature type="compositionally biased region" description="Low complexity" evidence="9">
    <location>
        <begin position="509"/>
        <end position="521"/>
    </location>
</feature>
<dbReference type="VEuPathDB" id="VectorBase:ASTE009154"/>
<evidence type="ECO:0000256" key="7">
    <source>
        <dbReference type="ARBA" id="ARBA00023136"/>
    </source>
</evidence>
<evidence type="ECO:0000256" key="8">
    <source>
        <dbReference type="RuleBase" id="RU363075"/>
    </source>
</evidence>
<reference evidence="11" key="1">
    <citation type="journal article" date="2014" name="Genome Biol.">
        <title>Genome analysis of a major urban malaria vector mosquito, Anopheles stephensi.</title>
        <authorList>
            <person name="Jiang X."/>
            <person name="Peery A."/>
            <person name="Hall A.B."/>
            <person name="Sharma A."/>
            <person name="Chen X.G."/>
            <person name="Waterhouse R.M."/>
            <person name="Komissarov A."/>
            <person name="Riehle M.M."/>
            <person name="Shouche Y."/>
            <person name="Sharakhova M.V."/>
            <person name="Lawson D."/>
            <person name="Pakpour N."/>
            <person name="Arensburger P."/>
            <person name="Davidson V.L."/>
            <person name="Eiglmeier K."/>
            <person name="Emrich S."/>
            <person name="George P."/>
            <person name="Kennedy R.C."/>
            <person name="Mane S.P."/>
            <person name="Maslen G."/>
            <person name="Oringanje C."/>
            <person name="Qi Y."/>
            <person name="Settlage R."/>
            <person name="Tojo M."/>
            <person name="Tubio J.M."/>
            <person name="Unger M.F."/>
            <person name="Wang B."/>
            <person name="Vernick K.D."/>
            <person name="Ribeiro J.M."/>
            <person name="James A.A."/>
            <person name="Michel K."/>
            <person name="Riehle M.A."/>
            <person name="Luckhart S."/>
            <person name="Sharakhov I.V."/>
            <person name="Tu Z."/>
        </authorList>
    </citation>
    <scope>NUCLEOTIDE SEQUENCE [LARGE SCALE GENOMIC DNA]</scope>
    <source>
        <strain evidence="11">Indian</strain>
    </source>
</reference>
<keyword evidence="5 8" id="KW-0256">Endoplasmic reticulum</keyword>
<dbReference type="EC" id="2.4.1.-" evidence="8"/>
<dbReference type="GeneID" id="118502615"/>
<keyword evidence="2 8" id="KW-0328">Glycosyltransferase</keyword>
<feature type="transmembrane region" description="Helical" evidence="8">
    <location>
        <begin position="281"/>
        <end position="299"/>
    </location>
</feature>
<sequence>MFAAVWNRTFWFFVAVRVASVFLVASWFVPDEYWQSLEVAHRLAFGYGHLTWEWTAGIRSYVYPAAFAGLYKLLALCGLDTVEALTLVPRLLQALVSAYADYRFHAWCNRTKWSAFLVASSWCWFYVGSRTLANTLETSLTMIALSYFPWASECTSFLWPVAFSFFVRPTSVIPWVPLCLYHIKKSTHPTWELLLKRYLLIGVLTGAVCVGVDSYFHGSVVFTCYEFLKYNVLQGVGSFYGEHPWYWYLYAGLPTVLGICVLPFALAAYDTVRHWQVYKERAILLLSVCFTVLVYSLLAHKEFRFLLPVLPMCLYITADYLARWSRKASSKMLWLTALLIVAVNGLMAGYTALVHQRGTLDVMPYLATTAKDYRDEFNNPAKIFFLMPCHSTPFYSHVHQNVTLRFLHCEPNLTDQPNYRDEADQFYANPMSWIRKNLPVHPISALPTHVVAFDVLEPEIKDFLSIYQEKASFFHTDYPAGRVGGSVKVYERFDRNAAAAGGGGGSSSSGGTPTTTSAPPSGEDDYDPEYNA</sequence>
<dbReference type="PANTHER" id="PTHR22760">
    <property type="entry name" value="GLYCOSYLTRANSFERASE"/>
    <property type="match status" value="1"/>
</dbReference>
<dbReference type="RefSeq" id="XP_035890882.1">
    <property type="nucleotide sequence ID" value="XM_036034989.1"/>
</dbReference>
<comment type="subcellular location">
    <subcellularLocation>
        <location evidence="1 8">Endoplasmic reticulum membrane</location>
        <topology evidence="1 8">Multi-pass membrane protein</topology>
    </subcellularLocation>
</comment>
<dbReference type="VEuPathDB" id="VectorBase:ASTEI00883"/>
<keyword evidence="11" id="KW-1185">Reference proteome</keyword>
<evidence type="ECO:0000256" key="3">
    <source>
        <dbReference type="ARBA" id="ARBA00022679"/>
    </source>
</evidence>
<dbReference type="OMA" id="HHMVFNN"/>
<evidence type="ECO:0000256" key="4">
    <source>
        <dbReference type="ARBA" id="ARBA00022692"/>
    </source>
</evidence>
<reference evidence="10" key="2">
    <citation type="submission" date="2020-05" db="UniProtKB">
        <authorList>
            <consortium name="EnsemblMetazoa"/>
        </authorList>
    </citation>
    <scope>IDENTIFICATION</scope>
    <source>
        <strain evidence="10">Indian</strain>
    </source>
</reference>
<dbReference type="EnsemblMetazoa" id="ASTEI00883-RA">
    <property type="protein sequence ID" value="ASTEI00883-PA"/>
    <property type="gene ID" value="ASTEI00883"/>
</dbReference>
<dbReference type="GO" id="GO:0006506">
    <property type="term" value="P:GPI anchor biosynthetic process"/>
    <property type="evidence" value="ECO:0007669"/>
    <property type="project" value="TreeGrafter"/>
</dbReference>
<keyword evidence="3" id="KW-0808">Transferase</keyword>
<evidence type="ECO:0000256" key="9">
    <source>
        <dbReference type="SAM" id="MobiDB-lite"/>
    </source>
</evidence>
<dbReference type="KEGG" id="aste:118502615"/>
<feature type="transmembrane region" description="Helical" evidence="8">
    <location>
        <begin position="9"/>
        <end position="29"/>
    </location>
</feature>
<dbReference type="VEuPathDB" id="VectorBase:ASTEI20_035705"/>
<feature type="transmembrane region" description="Helical" evidence="8">
    <location>
        <begin position="198"/>
        <end position="225"/>
    </location>
</feature>
<evidence type="ECO:0000256" key="1">
    <source>
        <dbReference type="ARBA" id="ARBA00004477"/>
    </source>
</evidence>
<keyword evidence="4 8" id="KW-0812">Transmembrane</keyword>
<dbReference type="Proteomes" id="UP000076408">
    <property type="component" value="Unassembled WGS sequence"/>
</dbReference>